<evidence type="ECO:0000313" key="4">
    <source>
        <dbReference type="Proteomes" id="UP001229421"/>
    </source>
</evidence>
<dbReference type="EMBL" id="JAUHHV010000010">
    <property type="protein sequence ID" value="KAK1411355.1"/>
    <property type="molecule type" value="Genomic_DNA"/>
</dbReference>
<dbReference type="AlphaFoldDB" id="A0AAD8K1F4"/>
<dbReference type="SUPFAM" id="SSF46689">
    <property type="entry name" value="Homeodomain-like"/>
    <property type="match status" value="1"/>
</dbReference>
<dbReference type="InterPro" id="IPR001005">
    <property type="entry name" value="SANT/Myb"/>
</dbReference>
<dbReference type="Gene3D" id="1.10.10.60">
    <property type="entry name" value="Homeodomain-like"/>
    <property type="match status" value="1"/>
</dbReference>
<gene>
    <name evidence="3" type="ORF">QVD17_37903</name>
</gene>
<name>A0AAD8K1F4_TARER</name>
<sequence>MIGTKVVLTYKRKRLSSRSGLGYENECPDQTHGCKSLEVLKEPVNEQVSTYQSGKTDPETLNQSALYNGNSNALQTCECCHCFYDVEGQIPFNEDLDGRNLCSSCVKQQDNVSTFEKIGNSCEDKMPVKSPGVPLITFSRRSRQKKTVDGTARQEKSTFVEKHNSVVVKRSKSTMDNGCLLDLSTGIDSNLRYCNASQEKKTIEDVDLCDDGSLSVPKIVIEKLTNEELITEGCILKNTPLIAESSGTSPMDAISFVKDKSLEVSLSHVYAADESRIISSDAVESAKITIPKEREEGSLASFDLSKPPPELSSLVDCNLTLESSSNVQPYNNVSENHWESTDSTSRSHSTEFPPRSSVPELLDERIGETSLSQVPSRLSSKLGSYLPSVLVGQSQTSKKNFFQLFPEDTMDDSLPLKTPLQVTPVMHPQDIPSSNRIPLHSINLSLPIESRNSANSGNKRLEPIYPSDPVSLMRHKVMLDNILSKARAVSVKKSNFSDSFEHPNVWSEEELDFLWIGVRRHGMGSWDAILRDPRLHFLSWRSPRELAERWEEEQSNLLRTKPSFHTKPTNPILVEEPVGVRGTSTFDPFLVKGNLNLPHWLQDVVSFPPSRQASVSYTGQSGLMQWINQPFCGSMGIQGVVTQPISKADEVIVIESDASSEGTI</sequence>
<feature type="domain" description="Myb-like" evidence="2">
    <location>
        <begin position="506"/>
        <end position="554"/>
    </location>
</feature>
<protein>
    <recommendedName>
        <fullName evidence="2">Myb-like domain-containing protein</fullName>
    </recommendedName>
</protein>
<keyword evidence="4" id="KW-1185">Reference proteome</keyword>
<feature type="compositionally biased region" description="Polar residues" evidence="1">
    <location>
        <begin position="325"/>
        <end position="347"/>
    </location>
</feature>
<dbReference type="Proteomes" id="UP001229421">
    <property type="component" value="Unassembled WGS sequence"/>
</dbReference>
<organism evidence="3 4">
    <name type="scientific">Tagetes erecta</name>
    <name type="common">African marigold</name>
    <dbReference type="NCBI Taxonomy" id="13708"/>
    <lineage>
        <taxon>Eukaryota</taxon>
        <taxon>Viridiplantae</taxon>
        <taxon>Streptophyta</taxon>
        <taxon>Embryophyta</taxon>
        <taxon>Tracheophyta</taxon>
        <taxon>Spermatophyta</taxon>
        <taxon>Magnoliopsida</taxon>
        <taxon>eudicotyledons</taxon>
        <taxon>Gunneridae</taxon>
        <taxon>Pentapetalae</taxon>
        <taxon>asterids</taxon>
        <taxon>campanulids</taxon>
        <taxon>Asterales</taxon>
        <taxon>Asteraceae</taxon>
        <taxon>Asteroideae</taxon>
        <taxon>Heliantheae alliance</taxon>
        <taxon>Tageteae</taxon>
        <taxon>Tagetes</taxon>
    </lineage>
</organism>
<feature type="region of interest" description="Disordered" evidence="1">
    <location>
        <begin position="325"/>
        <end position="357"/>
    </location>
</feature>
<reference evidence="3" key="1">
    <citation type="journal article" date="2023" name="bioRxiv">
        <title>Improved chromosome-level genome assembly for marigold (Tagetes erecta).</title>
        <authorList>
            <person name="Jiang F."/>
            <person name="Yuan L."/>
            <person name="Wang S."/>
            <person name="Wang H."/>
            <person name="Xu D."/>
            <person name="Wang A."/>
            <person name="Fan W."/>
        </authorList>
    </citation>
    <scope>NUCLEOTIDE SEQUENCE</scope>
    <source>
        <strain evidence="3">WSJ</strain>
        <tissue evidence="3">Leaf</tissue>
    </source>
</reference>
<evidence type="ECO:0000259" key="2">
    <source>
        <dbReference type="PROSITE" id="PS50090"/>
    </source>
</evidence>
<evidence type="ECO:0000256" key="1">
    <source>
        <dbReference type="SAM" id="MobiDB-lite"/>
    </source>
</evidence>
<dbReference type="PROSITE" id="PS50090">
    <property type="entry name" value="MYB_LIKE"/>
    <property type="match status" value="1"/>
</dbReference>
<dbReference type="InterPro" id="IPR009057">
    <property type="entry name" value="Homeodomain-like_sf"/>
</dbReference>
<comment type="caution">
    <text evidence="3">The sequence shown here is derived from an EMBL/GenBank/DDBJ whole genome shotgun (WGS) entry which is preliminary data.</text>
</comment>
<dbReference type="CDD" id="cd11660">
    <property type="entry name" value="SANT_TRF"/>
    <property type="match status" value="1"/>
</dbReference>
<proteinExistence type="predicted"/>
<evidence type="ECO:0000313" key="3">
    <source>
        <dbReference type="EMBL" id="KAK1411355.1"/>
    </source>
</evidence>
<accession>A0AAD8K1F4</accession>